<dbReference type="InterPro" id="IPR036396">
    <property type="entry name" value="Cyt_P450_sf"/>
</dbReference>
<dbReference type="GO" id="GO:0016705">
    <property type="term" value="F:oxidoreductase activity, acting on paired donors, with incorporation or reduction of molecular oxygen"/>
    <property type="evidence" value="ECO:0007669"/>
    <property type="project" value="InterPro"/>
</dbReference>
<dbReference type="InterPro" id="IPR001128">
    <property type="entry name" value="Cyt_P450"/>
</dbReference>
<dbReference type="GO" id="GO:0020037">
    <property type="term" value="F:heme binding"/>
    <property type="evidence" value="ECO:0007669"/>
    <property type="project" value="InterPro"/>
</dbReference>
<organism evidence="6 7">
    <name type="scientific">Funneliformis geosporum</name>
    <dbReference type="NCBI Taxonomy" id="1117311"/>
    <lineage>
        <taxon>Eukaryota</taxon>
        <taxon>Fungi</taxon>
        <taxon>Fungi incertae sedis</taxon>
        <taxon>Mucoromycota</taxon>
        <taxon>Glomeromycotina</taxon>
        <taxon>Glomeromycetes</taxon>
        <taxon>Glomerales</taxon>
        <taxon>Glomeraceae</taxon>
        <taxon>Funneliformis</taxon>
    </lineage>
</organism>
<dbReference type="GO" id="GO:0004497">
    <property type="term" value="F:monooxygenase activity"/>
    <property type="evidence" value="ECO:0007669"/>
    <property type="project" value="UniProtKB-KW"/>
</dbReference>
<evidence type="ECO:0000256" key="1">
    <source>
        <dbReference type="ARBA" id="ARBA00001971"/>
    </source>
</evidence>
<evidence type="ECO:0000256" key="3">
    <source>
        <dbReference type="ARBA" id="ARBA00022723"/>
    </source>
</evidence>
<dbReference type="EMBL" id="CAMKVN010003289">
    <property type="protein sequence ID" value="CAI2184278.1"/>
    <property type="molecule type" value="Genomic_DNA"/>
</dbReference>
<dbReference type="PANTHER" id="PTHR46206:SF1">
    <property type="entry name" value="P450, PUTATIVE (EUROFUNG)-RELATED"/>
    <property type="match status" value="1"/>
</dbReference>
<gene>
    <name evidence="6" type="ORF">FWILDA_LOCUS11499</name>
</gene>
<dbReference type="SUPFAM" id="SSF48264">
    <property type="entry name" value="Cytochrome P450"/>
    <property type="match status" value="1"/>
</dbReference>
<proteinExistence type="inferred from homology"/>
<evidence type="ECO:0000313" key="6">
    <source>
        <dbReference type="EMBL" id="CAI2184278.1"/>
    </source>
</evidence>
<comment type="cofactor">
    <cofactor evidence="1">
        <name>heme</name>
        <dbReference type="ChEBI" id="CHEBI:30413"/>
    </cofactor>
</comment>
<keyword evidence="3" id="KW-0479">Metal-binding</keyword>
<name>A0A9W4SWR8_9GLOM</name>
<keyword evidence="4" id="KW-0408">Iron</keyword>
<protein>
    <submittedName>
        <fullName evidence="6">18230_t:CDS:1</fullName>
    </submittedName>
</protein>
<dbReference type="InterPro" id="IPR002403">
    <property type="entry name" value="Cyt_P450_E_grp-IV"/>
</dbReference>
<evidence type="ECO:0000256" key="2">
    <source>
        <dbReference type="ARBA" id="ARBA00010617"/>
    </source>
</evidence>
<evidence type="ECO:0000313" key="7">
    <source>
        <dbReference type="Proteomes" id="UP001153678"/>
    </source>
</evidence>
<sequence>MPPLVLYKIPFIGHTFSYLFDCKEFLKQCRKEYGDIFSLYIWGQVKTFVGKEHAHEVLARDDAFDFGIVAVRKLPIDAMFVNGFGDSRYNIMAVKEYISKKLELYTERMQESLHLSIQRYIGKCEEPKVHDHLYKFLSKVIAAPIANIFIGESEEIITTFAEFTSSLFIFYAIPPVLDFVYPGLQDYVNRIPVRLGLYDPSARQRSMLIKHIKNQVDKRLREKQEYQDSWKRPNDLLQDFIEEKLFDPNKPNYNAIADKMAFFIFASIHTTSRASTYVLIDLASRPEYIQELYEEQLEIHKETDKNGILPIEAFNKMNKLDSFVKESLRLNENIAGLSHLTLKDYTFSNGLQIPKDHIF</sequence>
<comment type="similarity">
    <text evidence="2">Belongs to the cytochrome P450 family.</text>
</comment>
<dbReference type="Gene3D" id="1.10.630.10">
    <property type="entry name" value="Cytochrome P450"/>
    <property type="match status" value="1"/>
</dbReference>
<keyword evidence="5" id="KW-0503">Monooxygenase</keyword>
<reference evidence="6" key="1">
    <citation type="submission" date="2022-08" db="EMBL/GenBank/DDBJ databases">
        <authorList>
            <person name="Kallberg Y."/>
            <person name="Tangrot J."/>
            <person name="Rosling A."/>
        </authorList>
    </citation>
    <scope>NUCLEOTIDE SEQUENCE</scope>
    <source>
        <strain evidence="6">Wild A</strain>
    </source>
</reference>
<dbReference type="PANTHER" id="PTHR46206">
    <property type="entry name" value="CYTOCHROME P450"/>
    <property type="match status" value="1"/>
</dbReference>
<evidence type="ECO:0000256" key="4">
    <source>
        <dbReference type="ARBA" id="ARBA00023004"/>
    </source>
</evidence>
<keyword evidence="5" id="KW-0560">Oxidoreductase</keyword>
<evidence type="ECO:0000256" key="5">
    <source>
        <dbReference type="ARBA" id="ARBA00023033"/>
    </source>
</evidence>
<dbReference type="OrthoDB" id="1844152at2759"/>
<dbReference type="PRINTS" id="PR00465">
    <property type="entry name" value="EP450IV"/>
</dbReference>
<dbReference type="Proteomes" id="UP001153678">
    <property type="component" value="Unassembled WGS sequence"/>
</dbReference>
<keyword evidence="7" id="KW-1185">Reference proteome</keyword>
<accession>A0A9W4SWR8</accession>
<dbReference type="Pfam" id="PF00067">
    <property type="entry name" value="p450"/>
    <property type="match status" value="1"/>
</dbReference>
<dbReference type="GO" id="GO:0005506">
    <property type="term" value="F:iron ion binding"/>
    <property type="evidence" value="ECO:0007669"/>
    <property type="project" value="InterPro"/>
</dbReference>
<dbReference type="AlphaFoldDB" id="A0A9W4SWR8"/>
<comment type="caution">
    <text evidence="6">The sequence shown here is derived from an EMBL/GenBank/DDBJ whole genome shotgun (WGS) entry which is preliminary data.</text>
</comment>